<organism evidence="1 2">
    <name type="scientific">Panagrolaimus sp. JU765</name>
    <dbReference type="NCBI Taxonomy" id="591449"/>
    <lineage>
        <taxon>Eukaryota</taxon>
        <taxon>Metazoa</taxon>
        <taxon>Ecdysozoa</taxon>
        <taxon>Nematoda</taxon>
        <taxon>Chromadorea</taxon>
        <taxon>Rhabditida</taxon>
        <taxon>Tylenchina</taxon>
        <taxon>Panagrolaimomorpha</taxon>
        <taxon>Panagrolaimoidea</taxon>
        <taxon>Panagrolaimidae</taxon>
        <taxon>Panagrolaimus</taxon>
    </lineage>
</organism>
<accession>A0AC34QYJ5</accession>
<dbReference type="WBParaSite" id="JU765_v2.g20532.t1">
    <property type="protein sequence ID" value="JU765_v2.g20532.t1"/>
    <property type="gene ID" value="JU765_v2.g20532"/>
</dbReference>
<proteinExistence type="predicted"/>
<reference evidence="2" key="1">
    <citation type="submission" date="2022-11" db="UniProtKB">
        <authorList>
            <consortium name="WormBaseParasite"/>
        </authorList>
    </citation>
    <scope>IDENTIFICATION</scope>
</reference>
<sequence>MASTVFDYGDLAVFATTPFTVRADFNFLSGAILLALGILGNFFVYLMLLVKRGKGFRGCRYYSFFMVTCNLIYMANIIGNYDEFPFKTMMPDGVRKVFLDMYPATIEWFNITYCWLTTVLFCETIVRSRLNKPGFYHIVWFFLCLVLTVIPGTYMALKYTTWKYLSFDPEPYTVFHLVGYIFMILSAIGMLVSAIILIFSRKKLKSDSGTFSIAAFVGVFLYGLITIWWQIPAGYDITRSLLQTRVDPRILIDALTQVSGLVKVFTTTKDLAMLSLSAVITWCMLFFMPGISVFNVGKKNMGSVGNSSSEKNLTAP</sequence>
<evidence type="ECO:0000313" key="2">
    <source>
        <dbReference type="WBParaSite" id="JU765_v2.g20532.t1"/>
    </source>
</evidence>
<name>A0AC34QYJ5_9BILA</name>
<dbReference type="Proteomes" id="UP000887576">
    <property type="component" value="Unplaced"/>
</dbReference>
<evidence type="ECO:0000313" key="1">
    <source>
        <dbReference type="Proteomes" id="UP000887576"/>
    </source>
</evidence>
<protein>
    <submittedName>
        <fullName evidence="2">Uncharacterized protein</fullName>
    </submittedName>
</protein>